<evidence type="ECO:0000313" key="2">
    <source>
        <dbReference type="Proteomes" id="UP000094892"/>
    </source>
</evidence>
<evidence type="ECO:0000313" key="1">
    <source>
        <dbReference type="EMBL" id="ODO62250.1"/>
    </source>
</evidence>
<organism evidence="1 2">
    <name type="scientific">Lactiplantibacillus plantarum</name>
    <name type="common">Lactobacillus plantarum</name>
    <dbReference type="NCBI Taxonomy" id="1590"/>
    <lineage>
        <taxon>Bacteria</taxon>
        <taxon>Bacillati</taxon>
        <taxon>Bacillota</taxon>
        <taxon>Bacilli</taxon>
        <taxon>Lactobacillales</taxon>
        <taxon>Lactobacillaceae</taxon>
        <taxon>Lactiplantibacillus</taxon>
    </lineage>
</organism>
<dbReference type="EMBL" id="MCOL01000001">
    <property type="protein sequence ID" value="ODO62250.1"/>
    <property type="molecule type" value="Genomic_DNA"/>
</dbReference>
<dbReference type="AlphaFoldDB" id="A0A0G9GRL6"/>
<proteinExistence type="predicted"/>
<dbReference type="Proteomes" id="UP000094892">
    <property type="component" value="Unassembled WGS sequence"/>
</dbReference>
<sequence length="56" mass="6275">MTHLSRTTLINALAKVKPETPRVMFEALSDKALDAEFRAVTAEYNEQASQLMSVSY</sequence>
<accession>A0A0G9GRL6</accession>
<gene>
    <name evidence="1" type="ORF">LPJSA22_02257</name>
</gene>
<dbReference type="PATRIC" id="fig|1590.148.peg.2517"/>
<dbReference type="RefSeq" id="WP_003642792.1">
    <property type="nucleotide sequence ID" value="NZ_AP018405.1"/>
</dbReference>
<reference evidence="1 2" key="1">
    <citation type="submission" date="2016-08" db="EMBL/GenBank/DDBJ databases">
        <title>Genome sequencing of Lactobacillus plantarum JSA22, isolated from fermented soybean paste.</title>
        <authorList>
            <person name="Choi H.S."/>
        </authorList>
    </citation>
    <scope>NUCLEOTIDE SEQUENCE [LARGE SCALE GENOMIC DNA]</scope>
    <source>
        <strain evidence="1 2">JSA22</strain>
    </source>
</reference>
<dbReference type="GeneID" id="79807916"/>
<name>A0A0G9GRL6_LACPN</name>
<protein>
    <submittedName>
        <fullName evidence="1">Uncharacterized protein</fullName>
    </submittedName>
</protein>
<comment type="caution">
    <text evidence="1">The sequence shown here is derived from an EMBL/GenBank/DDBJ whole genome shotgun (WGS) entry which is preliminary data.</text>
</comment>